<protein>
    <recommendedName>
        <fullName evidence="8">CCHC-type domain-containing protein</fullName>
    </recommendedName>
</protein>
<keyword evidence="1" id="KW-0479">Metal-binding</keyword>
<evidence type="ECO:0008006" key="8">
    <source>
        <dbReference type="Google" id="ProtNLM"/>
    </source>
</evidence>
<keyword evidence="7" id="KW-1185">Reference proteome</keyword>
<organism evidence="6 7">
    <name type="scientific">Lithospermum erythrorhizon</name>
    <name type="common">Purple gromwell</name>
    <name type="synonym">Lithospermum officinale var. erythrorhizon</name>
    <dbReference type="NCBI Taxonomy" id="34254"/>
    <lineage>
        <taxon>Eukaryota</taxon>
        <taxon>Viridiplantae</taxon>
        <taxon>Streptophyta</taxon>
        <taxon>Embryophyta</taxon>
        <taxon>Tracheophyta</taxon>
        <taxon>Spermatophyta</taxon>
        <taxon>Magnoliopsida</taxon>
        <taxon>eudicotyledons</taxon>
        <taxon>Gunneridae</taxon>
        <taxon>Pentapetalae</taxon>
        <taxon>asterids</taxon>
        <taxon>lamiids</taxon>
        <taxon>Boraginales</taxon>
        <taxon>Boraginaceae</taxon>
        <taxon>Boraginoideae</taxon>
        <taxon>Lithospermeae</taxon>
        <taxon>Lithospermum</taxon>
    </lineage>
</organism>
<evidence type="ECO:0000256" key="1">
    <source>
        <dbReference type="ARBA" id="ARBA00022723"/>
    </source>
</evidence>
<dbReference type="PANTHER" id="PTHR42648">
    <property type="entry name" value="TRANSPOSASE, PUTATIVE-RELATED"/>
    <property type="match status" value="1"/>
</dbReference>
<dbReference type="Pfam" id="PF07727">
    <property type="entry name" value="RVT_2"/>
    <property type="match status" value="1"/>
</dbReference>
<name>A0AAV3RJ01_LITER</name>
<keyword evidence="3" id="KW-0863">Zinc-finger</keyword>
<keyword evidence="3" id="KW-0862">Zinc</keyword>
<dbReference type="InterPro" id="IPR001878">
    <property type="entry name" value="Znf_CCHC"/>
</dbReference>
<accession>A0AAV3RJ01</accession>
<dbReference type="GO" id="GO:0015074">
    <property type="term" value="P:DNA integration"/>
    <property type="evidence" value="ECO:0007669"/>
    <property type="project" value="InterPro"/>
</dbReference>
<dbReference type="GO" id="GO:0016787">
    <property type="term" value="F:hydrolase activity"/>
    <property type="evidence" value="ECO:0007669"/>
    <property type="project" value="UniProtKB-KW"/>
</dbReference>
<evidence type="ECO:0000313" key="6">
    <source>
        <dbReference type="EMBL" id="GAA0175800.1"/>
    </source>
</evidence>
<gene>
    <name evidence="6" type="ORF">LIER_28906</name>
</gene>
<evidence type="ECO:0000313" key="7">
    <source>
        <dbReference type="Proteomes" id="UP001454036"/>
    </source>
</evidence>
<dbReference type="PROSITE" id="PS50158">
    <property type="entry name" value="ZF_CCHC"/>
    <property type="match status" value="1"/>
</dbReference>
<dbReference type="AlphaFoldDB" id="A0AAV3RJ01"/>
<dbReference type="SUPFAM" id="SSF53098">
    <property type="entry name" value="Ribonuclease H-like"/>
    <property type="match status" value="1"/>
</dbReference>
<dbReference type="GO" id="GO:0003676">
    <property type="term" value="F:nucleic acid binding"/>
    <property type="evidence" value="ECO:0007669"/>
    <property type="project" value="InterPro"/>
</dbReference>
<evidence type="ECO:0000256" key="3">
    <source>
        <dbReference type="PROSITE-ProRule" id="PRU00047"/>
    </source>
</evidence>
<dbReference type="InterPro" id="IPR012337">
    <property type="entry name" value="RNaseH-like_sf"/>
</dbReference>
<dbReference type="InterPro" id="IPR025724">
    <property type="entry name" value="GAG-pre-integrase_dom"/>
</dbReference>
<dbReference type="InterPro" id="IPR013103">
    <property type="entry name" value="RVT_2"/>
</dbReference>
<dbReference type="Pfam" id="PF13976">
    <property type="entry name" value="gag_pre-integrs"/>
    <property type="match status" value="1"/>
</dbReference>
<keyword evidence="2" id="KW-0378">Hydrolase</keyword>
<dbReference type="InterPro" id="IPR039537">
    <property type="entry name" value="Retrotran_Ty1/copia-like"/>
</dbReference>
<evidence type="ECO:0000256" key="2">
    <source>
        <dbReference type="ARBA" id="ARBA00022801"/>
    </source>
</evidence>
<evidence type="ECO:0000259" key="5">
    <source>
        <dbReference type="PROSITE" id="PS50994"/>
    </source>
</evidence>
<comment type="caution">
    <text evidence="6">The sequence shown here is derived from an EMBL/GenBank/DDBJ whole genome shotgun (WGS) entry which is preliminary data.</text>
</comment>
<dbReference type="EMBL" id="BAABME010009785">
    <property type="protein sequence ID" value="GAA0175800.1"/>
    <property type="molecule type" value="Genomic_DNA"/>
</dbReference>
<dbReference type="PANTHER" id="PTHR42648:SF28">
    <property type="entry name" value="TRANSPOSON-ENCODED PROTEIN WITH RIBONUCLEASE H-LIKE AND RETROVIRUS ZINC FINGER-LIKE DOMAINS"/>
    <property type="match status" value="1"/>
</dbReference>
<evidence type="ECO:0000259" key="4">
    <source>
        <dbReference type="PROSITE" id="PS50158"/>
    </source>
</evidence>
<reference evidence="6 7" key="1">
    <citation type="submission" date="2024-01" db="EMBL/GenBank/DDBJ databases">
        <title>The complete chloroplast genome sequence of Lithospermum erythrorhizon: insights into the phylogenetic relationship among Boraginaceae species and the maternal lineages of purple gromwells.</title>
        <authorList>
            <person name="Okada T."/>
            <person name="Watanabe K."/>
        </authorList>
    </citation>
    <scope>NUCLEOTIDE SEQUENCE [LARGE SCALE GENOMIC DNA]</scope>
</reference>
<dbReference type="PROSITE" id="PS50994">
    <property type="entry name" value="INTEGRASE"/>
    <property type="match status" value="1"/>
</dbReference>
<dbReference type="Proteomes" id="UP001454036">
    <property type="component" value="Unassembled WGS sequence"/>
</dbReference>
<dbReference type="InterPro" id="IPR036397">
    <property type="entry name" value="RNaseH_sf"/>
</dbReference>
<dbReference type="GO" id="GO:0008270">
    <property type="term" value="F:zinc ion binding"/>
    <property type="evidence" value="ECO:0007669"/>
    <property type="project" value="UniProtKB-KW"/>
</dbReference>
<feature type="domain" description="Integrase catalytic" evidence="5">
    <location>
        <begin position="191"/>
        <end position="302"/>
    </location>
</feature>
<proteinExistence type="predicted"/>
<dbReference type="Gene3D" id="3.30.420.10">
    <property type="entry name" value="Ribonuclease H-like superfamily/Ribonuclease H"/>
    <property type="match status" value="1"/>
</dbReference>
<sequence length="312" mass="35367">MEDKSHLKCVHCGKTGHVKAACFKFVGSKDAEYTFDQVEEVVNFANYAEFAGNLVAGFCNACDKLLSSSWIVDSGASIHDIKYHKVLAVEKEKEGLYVLDNGSFLFSIIGFYSQLFTKLSISNKPPVNSINKTANDSTLWHFRVGHCSSIVMKYVQCLNQMDCIDMDTCLVCLLSKQHRIKTQFEKLIKCVRTDNGGKFVSAVFSKTMASLEIVHQRICPYTPQHNDRVERKHKHLLQVPRALMFQSGKRPIGCRWTYKVKCKADGSMEKYKAKLMAKGYNLVKGIDYYESFNPVTKTVTVRLLLALIVMKQ</sequence>
<feature type="domain" description="CCHC-type" evidence="4">
    <location>
        <begin position="8"/>
        <end position="22"/>
    </location>
</feature>
<dbReference type="InterPro" id="IPR001584">
    <property type="entry name" value="Integrase_cat-core"/>
</dbReference>